<proteinExistence type="predicted"/>
<reference evidence="3 4" key="1">
    <citation type="submission" date="2020-11" db="EMBL/GenBank/DDBJ databases">
        <title>genome sequence of strain KACC 18849.</title>
        <authorList>
            <person name="Gao J."/>
            <person name="Zhang X."/>
        </authorList>
    </citation>
    <scope>NUCLEOTIDE SEQUENCE [LARGE SCALE GENOMIC DNA]</scope>
    <source>
        <strain evidence="3 4">KACC 18849</strain>
    </source>
</reference>
<organism evidence="3 4">
    <name type="scientific">Caulobacter hibisci</name>
    <dbReference type="NCBI Taxonomy" id="2035993"/>
    <lineage>
        <taxon>Bacteria</taxon>
        <taxon>Pseudomonadati</taxon>
        <taxon>Pseudomonadota</taxon>
        <taxon>Alphaproteobacteria</taxon>
        <taxon>Caulobacterales</taxon>
        <taxon>Caulobacteraceae</taxon>
        <taxon>Caulobacter</taxon>
    </lineage>
</organism>
<feature type="chain" id="PRO_5047052231" evidence="2">
    <location>
        <begin position="26"/>
        <end position="312"/>
    </location>
</feature>
<feature type="region of interest" description="Disordered" evidence="1">
    <location>
        <begin position="251"/>
        <end position="312"/>
    </location>
</feature>
<feature type="compositionally biased region" description="Polar residues" evidence="1">
    <location>
        <begin position="299"/>
        <end position="312"/>
    </location>
</feature>
<accession>A0ABS0T837</accession>
<evidence type="ECO:0000313" key="3">
    <source>
        <dbReference type="EMBL" id="MBI1687028.1"/>
    </source>
</evidence>
<feature type="compositionally biased region" description="Gly residues" evidence="1">
    <location>
        <begin position="279"/>
        <end position="295"/>
    </location>
</feature>
<name>A0ABS0T837_9CAUL</name>
<feature type="compositionally biased region" description="Gly residues" evidence="1">
    <location>
        <begin position="251"/>
        <end position="272"/>
    </location>
</feature>
<dbReference type="EMBL" id="JADWOX010000035">
    <property type="protein sequence ID" value="MBI1687028.1"/>
    <property type="molecule type" value="Genomic_DNA"/>
</dbReference>
<protein>
    <submittedName>
        <fullName evidence="3">DUF4198 domain-containing protein</fullName>
    </submittedName>
</protein>
<feature type="signal peptide" evidence="2">
    <location>
        <begin position="1"/>
        <end position="25"/>
    </location>
</feature>
<keyword evidence="4" id="KW-1185">Reference proteome</keyword>
<gene>
    <name evidence="3" type="ORF">I4Q42_25435</name>
</gene>
<dbReference type="Proteomes" id="UP000639859">
    <property type="component" value="Unassembled WGS sequence"/>
</dbReference>
<dbReference type="InterPro" id="IPR019613">
    <property type="entry name" value="DUF4198"/>
</dbReference>
<keyword evidence="2" id="KW-0732">Signal</keyword>
<dbReference type="Pfam" id="PF10670">
    <property type="entry name" value="DUF4198"/>
    <property type="match status" value="1"/>
</dbReference>
<evidence type="ECO:0000313" key="4">
    <source>
        <dbReference type="Proteomes" id="UP000639859"/>
    </source>
</evidence>
<dbReference type="RefSeq" id="WP_198578910.1">
    <property type="nucleotide sequence ID" value="NZ_JADWOX010000035.1"/>
</dbReference>
<comment type="caution">
    <text evidence="3">The sequence shown here is derived from an EMBL/GenBank/DDBJ whole genome shotgun (WGS) entry which is preliminary data.</text>
</comment>
<evidence type="ECO:0000256" key="1">
    <source>
        <dbReference type="SAM" id="MobiDB-lite"/>
    </source>
</evidence>
<sequence>MTLRKRLLALTAATAALALPLAAHAHRSWFVPSATILSGDGSWVTVDAAVSNELFYPDHRAMRVDGVVITTPDGTTEPAKNAATGQYRSVFDVELAKPGTYKIGTASASIMASWSEGGETKRFRGTPEDFAKQVPAGAADLKTIKSFNRNETFVTRGAPTDTVLKPTGKGLELVPVTHPNDLVAGEAATFKFLVDGKPAADLEVTIVPGAARYRATPGEIKVKTGPDGAVKFTLPEAGMYWLNASVRTGETGRGGMGGGAPGGAPGGQGAPQGGPPAGGPGGGPGGPGGGTGPLAGNGFSASYTATLEAQRP</sequence>
<evidence type="ECO:0000256" key="2">
    <source>
        <dbReference type="SAM" id="SignalP"/>
    </source>
</evidence>